<protein>
    <submittedName>
        <fullName evidence="2">Uncharacterized protein</fullName>
    </submittedName>
</protein>
<dbReference type="EMBL" id="CP023247">
    <property type="protein sequence ID" value="ASZ49325.1"/>
    <property type="molecule type" value="Genomic_DNA"/>
</dbReference>
<dbReference type="AlphaFoldDB" id="A0A249VXU7"/>
<accession>A0A249VXU7</accession>
<evidence type="ECO:0000313" key="2">
    <source>
        <dbReference type="EMBL" id="ASZ49325.1"/>
    </source>
</evidence>
<gene>
    <name evidence="2" type="ORF">YA91_01565</name>
</gene>
<name>A0A249VXU7_VIBPH</name>
<proteinExistence type="predicted"/>
<reference evidence="2" key="1">
    <citation type="submission" date="2017-09" db="EMBL/GenBank/DDBJ databases">
        <authorList>
            <person name="Ehlers B."/>
            <person name="Leendertz F.H."/>
        </authorList>
    </citation>
    <scope>NUCLEOTIDE SEQUENCE</scope>
    <source>
        <strain evidence="2">MAVP-26</strain>
    </source>
</reference>
<evidence type="ECO:0000256" key="1">
    <source>
        <dbReference type="SAM" id="MobiDB-lite"/>
    </source>
</evidence>
<feature type="region of interest" description="Disordered" evidence="1">
    <location>
        <begin position="62"/>
        <end position="85"/>
    </location>
</feature>
<sequence>MLKTEPPQARFFCPPQPSLPPTILFCHYAKSEITESHTFPYALLIEAYNTILYTVQNKINGTGNTNEQDTYRTTNFGSSWHRNGR</sequence>
<organism evidence="2">
    <name type="scientific">Vibrio parahaemolyticus</name>
    <dbReference type="NCBI Taxonomy" id="670"/>
    <lineage>
        <taxon>Bacteria</taxon>
        <taxon>Pseudomonadati</taxon>
        <taxon>Pseudomonadota</taxon>
        <taxon>Gammaproteobacteria</taxon>
        <taxon>Vibrionales</taxon>
        <taxon>Vibrionaceae</taxon>
        <taxon>Vibrio</taxon>
    </lineage>
</organism>